<evidence type="ECO:0000313" key="3">
    <source>
        <dbReference type="EMBL" id="PTX60699.1"/>
    </source>
</evidence>
<protein>
    <submittedName>
        <fullName evidence="3">Uncharacterized protein</fullName>
    </submittedName>
</protein>
<reference evidence="3 4" key="1">
    <citation type="submission" date="2018-04" db="EMBL/GenBank/DDBJ databases">
        <title>Genomic Encyclopedia of Archaeal and Bacterial Type Strains, Phase II (KMG-II): from individual species to whole genera.</title>
        <authorList>
            <person name="Goeker M."/>
        </authorList>
    </citation>
    <scope>NUCLEOTIDE SEQUENCE [LARGE SCALE GENOMIC DNA]</scope>
    <source>
        <strain evidence="3 4">DSM 45787</strain>
    </source>
</reference>
<dbReference type="Proteomes" id="UP000244240">
    <property type="component" value="Unassembled WGS sequence"/>
</dbReference>
<dbReference type="OrthoDB" id="2989874at2"/>
<keyword evidence="4" id="KW-1185">Reference proteome</keyword>
<organism evidence="3 4">
    <name type="scientific">Melghirimyces profundicolus</name>
    <dbReference type="NCBI Taxonomy" id="1242148"/>
    <lineage>
        <taxon>Bacteria</taxon>
        <taxon>Bacillati</taxon>
        <taxon>Bacillota</taxon>
        <taxon>Bacilli</taxon>
        <taxon>Bacillales</taxon>
        <taxon>Thermoactinomycetaceae</taxon>
        <taxon>Melghirimyces</taxon>
    </lineage>
</organism>
<gene>
    <name evidence="3" type="ORF">C8P63_1088</name>
</gene>
<dbReference type="EMBL" id="QBKR01000008">
    <property type="protein sequence ID" value="PTX60699.1"/>
    <property type="molecule type" value="Genomic_DNA"/>
</dbReference>
<accession>A0A2T6BX98</accession>
<feature type="coiled-coil region" evidence="1">
    <location>
        <begin position="67"/>
        <end position="104"/>
    </location>
</feature>
<evidence type="ECO:0000256" key="1">
    <source>
        <dbReference type="SAM" id="Coils"/>
    </source>
</evidence>
<keyword evidence="1" id="KW-0175">Coiled coil</keyword>
<comment type="caution">
    <text evidence="3">The sequence shown here is derived from an EMBL/GenBank/DDBJ whole genome shotgun (WGS) entry which is preliminary data.</text>
</comment>
<proteinExistence type="predicted"/>
<sequence length="260" mass="28119">MLKRIWDLAIFHKKKVIAGAAAITLLSVSPALARFSDEKVLPALSENNIFGLLSDLQGMTGEMVEDTKELEDQVTQAENAMQGLDRQEALLKKQINTNEAIKDELDKQLSGNVEARGLMEAILKREKQTAKLTDTAAAKGNEVTAQMTDTVASLGVTADYTGKVGNATAKTNSRMDLLLAELDRSVENFRYVALVPQFLSSLNNLPGLDSPDTGDDKNPPTPSSREVIDDTVNSLTGKESEGQQDEEDGESNGLLSDLLP</sequence>
<dbReference type="RefSeq" id="WP_108022651.1">
    <property type="nucleotide sequence ID" value="NZ_QBKR01000008.1"/>
</dbReference>
<name>A0A2T6BX98_9BACL</name>
<feature type="region of interest" description="Disordered" evidence="2">
    <location>
        <begin position="204"/>
        <end position="260"/>
    </location>
</feature>
<evidence type="ECO:0000256" key="2">
    <source>
        <dbReference type="SAM" id="MobiDB-lite"/>
    </source>
</evidence>
<evidence type="ECO:0000313" key="4">
    <source>
        <dbReference type="Proteomes" id="UP000244240"/>
    </source>
</evidence>
<dbReference type="AlphaFoldDB" id="A0A2T6BX98"/>